<dbReference type="GO" id="GO:0010082">
    <property type="term" value="P:regulation of root meristem growth"/>
    <property type="evidence" value="ECO:0007669"/>
    <property type="project" value="InterPro"/>
</dbReference>
<proteinExistence type="predicted"/>
<keyword evidence="2" id="KW-0732">Signal</keyword>
<reference evidence="3 4" key="1">
    <citation type="submission" date="2024-01" db="EMBL/GenBank/DDBJ databases">
        <title>The genomes of 5 underutilized Papilionoideae crops provide insights into root nodulation and disease resistanc.</title>
        <authorList>
            <person name="Jiang F."/>
        </authorList>
    </citation>
    <scope>NUCLEOTIDE SEQUENCE [LARGE SCALE GENOMIC DNA]</scope>
    <source>
        <strain evidence="3">LVBAO_FW01</strain>
        <tissue evidence="3">Leaves</tissue>
    </source>
</reference>
<evidence type="ECO:0000256" key="1">
    <source>
        <dbReference type="SAM" id="MobiDB-lite"/>
    </source>
</evidence>
<dbReference type="Proteomes" id="UP001367508">
    <property type="component" value="Unassembled WGS sequence"/>
</dbReference>
<dbReference type="GO" id="GO:0008083">
    <property type="term" value="F:growth factor activity"/>
    <property type="evidence" value="ECO:0007669"/>
    <property type="project" value="InterPro"/>
</dbReference>
<sequence length="222" mass="24312">MSRRNTQMKITVLSSLLLGYLLVITVQGDSSARVVPAGEKGNKNKLEVFAQKEPFERSGAGHMRKLGLGGKKFSTHEVMTSVDSKNGKEADGGGTSKISGKENDGLKKSFGNSREQKNDHQKLVIMGPKEYLKFTKFVIPRSISTSTNTKCSGDCNPMPIKSSLGSSSSFAQEISEEPQGTAQKDESQRLVDAAKEIANLIYKDYKGRPTHRPPINNHEPRN</sequence>
<feature type="region of interest" description="Disordered" evidence="1">
    <location>
        <begin position="146"/>
        <end position="188"/>
    </location>
</feature>
<comment type="caution">
    <text evidence="3">The sequence shown here is derived from an EMBL/GenBank/DDBJ whole genome shotgun (WGS) entry which is preliminary data.</text>
</comment>
<gene>
    <name evidence="3" type="ORF">VNO77_21431</name>
</gene>
<organism evidence="3 4">
    <name type="scientific">Canavalia gladiata</name>
    <name type="common">Sword bean</name>
    <name type="synonym">Dolichos gladiatus</name>
    <dbReference type="NCBI Taxonomy" id="3824"/>
    <lineage>
        <taxon>Eukaryota</taxon>
        <taxon>Viridiplantae</taxon>
        <taxon>Streptophyta</taxon>
        <taxon>Embryophyta</taxon>
        <taxon>Tracheophyta</taxon>
        <taxon>Spermatophyta</taxon>
        <taxon>Magnoliopsida</taxon>
        <taxon>eudicotyledons</taxon>
        <taxon>Gunneridae</taxon>
        <taxon>Pentapetalae</taxon>
        <taxon>rosids</taxon>
        <taxon>fabids</taxon>
        <taxon>Fabales</taxon>
        <taxon>Fabaceae</taxon>
        <taxon>Papilionoideae</taxon>
        <taxon>50 kb inversion clade</taxon>
        <taxon>NPAAA clade</taxon>
        <taxon>indigoferoid/millettioid clade</taxon>
        <taxon>Phaseoleae</taxon>
        <taxon>Canavalia</taxon>
    </lineage>
</organism>
<dbReference type="AlphaFoldDB" id="A0AAN9LR19"/>
<evidence type="ECO:0000313" key="4">
    <source>
        <dbReference type="Proteomes" id="UP001367508"/>
    </source>
</evidence>
<dbReference type="PANTHER" id="PTHR36313:SF7">
    <property type="entry name" value="OS09G0474600 PROTEIN"/>
    <property type="match status" value="1"/>
</dbReference>
<dbReference type="PANTHER" id="PTHR36313">
    <property type="entry name" value="ROOT MERISTEM GROWTH FACTOR 2"/>
    <property type="match status" value="1"/>
</dbReference>
<accession>A0AAN9LR19</accession>
<keyword evidence="4" id="KW-1185">Reference proteome</keyword>
<dbReference type="InterPro" id="IPR038804">
    <property type="entry name" value="RGF3"/>
</dbReference>
<feature type="region of interest" description="Disordered" evidence="1">
    <location>
        <begin position="202"/>
        <end position="222"/>
    </location>
</feature>
<name>A0AAN9LR19_CANGL</name>
<feature type="signal peptide" evidence="2">
    <location>
        <begin position="1"/>
        <end position="28"/>
    </location>
</feature>
<feature type="region of interest" description="Disordered" evidence="1">
    <location>
        <begin position="80"/>
        <end position="122"/>
    </location>
</feature>
<evidence type="ECO:0000313" key="3">
    <source>
        <dbReference type="EMBL" id="KAK7340720.1"/>
    </source>
</evidence>
<evidence type="ECO:0000256" key="2">
    <source>
        <dbReference type="SAM" id="SignalP"/>
    </source>
</evidence>
<feature type="compositionally biased region" description="Polar residues" evidence="1">
    <location>
        <begin position="163"/>
        <end position="182"/>
    </location>
</feature>
<feature type="chain" id="PRO_5042899789" evidence="2">
    <location>
        <begin position="29"/>
        <end position="222"/>
    </location>
</feature>
<protein>
    <submittedName>
        <fullName evidence="3">Uncharacterized protein</fullName>
    </submittedName>
</protein>
<dbReference type="EMBL" id="JAYMYQ010000004">
    <property type="protein sequence ID" value="KAK7340720.1"/>
    <property type="molecule type" value="Genomic_DNA"/>
</dbReference>